<accession>A0A8J7MQJ0</accession>
<feature type="transmembrane region" description="Helical" evidence="1">
    <location>
        <begin position="62"/>
        <end position="84"/>
    </location>
</feature>
<name>A0A8J7MQJ0_9RHOB</name>
<feature type="transmembrane region" description="Helical" evidence="1">
    <location>
        <begin position="96"/>
        <end position="118"/>
    </location>
</feature>
<keyword evidence="1" id="KW-0472">Membrane</keyword>
<protein>
    <submittedName>
        <fullName evidence="2">Uncharacterized protein</fullName>
    </submittedName>
</protein>
<dbReference type="Proteomes" id="UP000619033">
    <property type="component" value="Unassembled WGS sequence"/>
</dbReference>
<dbReference type="AlphaFoldDB" id="A0A8J7MQJ0"/>
<evidence type="ECO:0000313" key="3">
    <source>
        <dbReference type="Proteomes" id="UP000619033"/>
    </source>
</evidence>
<sequence>MFDRATLLMSAMALLYFGPLLAGLGGAGWPAVYAFAMIFTLWLIVLRPQAWPRSAAQWCDPAVLLHALTQVVAQCLLVAVLFGVGRGIGGTLGAVVGWPAWFPLSLSFLSVPLARLIWDPWMAEEMERLGAEAAERAARVEMANDEVAATARPDAA</sequence>
<organism evidence="2 3">
    <name type="scientific">Fuscibacter oryzae</name>
    <dbReference type="NCBI Taxonomy" id="2803939"/>
    <lineage>
        <taxon>Bacteria</taxon>
        <taxon>Pseudomonadati</taxon>
        <taxon>Pseudomonadota</taxon>
        <taxon>Alphaproteobacteria</taxon>
        <taxon>Rhodobacterales</taxon>
        <taxon>Paracoccaceae</taxon>
        <taxon>Fuscibacter</taxon>
    </lineage>
</organism>
<proteinExistence type="predicted"/>
<keyword evidence="1" id="KW-1133">Transmembrane helix</keyword>
<keyword evidence="3" id="KW-1185">Reference proteome</keyword>
<comment type="caution">
    <text evidence="2">The sequence shown here is derived from an EMBL/GenBank/DDBJ whole genome shotgun (WGS) entry which is preliminary data.</text>
</comment>
<gene>
    <name evidence="2" type="ORF">JI744_02490</name>
</gene>
<dbReference type="EMBL" id="JAESVP010000001">
    <property type="protein sequence ID" value="MBL4926965.1"/>
    <property type="molecule type" value="Genomic_DNA"/>
</dbReference>
<reference evidence="2" key="1">
    <citation type="submission" date="2021-01" db="EMBL/GenBank/DDBJ databases">
        <title>Genome seq and assembly of Tabrizicola sp. KVB23.</title>
        <authorList>
            <person name="Chhetri G."/>
        </authorList>
    </citation>
    <scope>NUCLEOTIDE SEQUENCE</scope>
    <source>
        <strain evidence="2">KVB23</strain>
    </source>
</reference>
<evidence type="ECO:0000313" key="2">
    <source>
        <dbReference type="EMBL" id="MBL4926965.1"/>
    </source>
</evidence>
<evidence type="ECO:0000256" key="1">
    <source>
        <dbReference type="SAM" id="Phobius"/>
    </source>
</evidence>
<keyword evidence="1" id="KW-0812">Transmembrane</keyword>